<dbReference type="EMBL" id="OU466857">
    <property type="protein sequence ID" value="CAH2036520.1"/>
    <property type="molecule type" value="Genomic_DNA"/>
</dbReference>
<reference evidence="1 2" key="1">
    <citation type="submission" date="2022-03" db="EMBL/GenBank/DDBJ databases">
        <authorList>
            <person name="Nunn A."/>
            <person name="Chopra R."/>
            <person name="Nunn A."/>
            <person name="Contreras Garrido A."/>
        </authorList>
    </citation>
    <scope>NUCLEOTIDE SEQUENCE [LARGE SCALE GENOMIC DNA]</scope>
</reference>
<gene>
    <name evidence="1" type="ORF">TAV2_LOCUS3972</name>
</gene>
<proteinExistence type="predicted"/>
<sequence length="68" mass="8253">MAIKLLYCVILGMFLLFTMSRVWWKTTNGPQAVYMRKEWLEKLFESGFACLRVGFHNDQKYFRSYFLQ</sequence>
<name>A0AAU9R990_THLAR</name>
<dbReference type="Proteomes" id="UP000836841">
    <property type="component" value="Chromosome 1"/>
</dbReference>
<evidence type="ECO:0000313" key="1">
    <source>
        <dbReference type="EMBL" id="CAH2036520.1"/>
    </source>
</evidence>
<protein>
    <submittedName>
        <fullName evidence="1">Uncharacterized protein</fullName>
    </submittedName>
</protein>
<accession>A0AAU9R990</accession>
<dbReference type="AlphaFoldDB" id="A0AAU9R990"/>
<keyword evidence="2" id="KW-1185">Reference proteome</keyword>
<organism evidence="1 2">
    <name type="scientific">Thlaspi arvense</name>
    <name type="common">Field penny-cress</name>
    <dbReference type="NCBI Taxonomy" id="13288"/>
    <lineage>
        <taxon>Eukaryota</taxon>
        <taxon>Viridiplantae</taxon>
        <taxon>Streptophyta</taxon>
        <taxon>Embryophyta</taxon>
        <taxon>Tracheophyta</taxon>
        <taxon>Spermatophyta</taxon>
        <taxon>Magnoliopsida</taxon>
        <taxon>eudicotyledons</taxon>
        <taxon>Gunneridae</taxon>
        <taxon>Pentapetalae</taxon>
        <taxon>rosids</taxon>
        <taxon>malvids</taxon>
        <taxon>Brassicales</taxon>
        <taxon>Brassicaceae</taxon>
        <taxon>Thlaspideae</taxon>
        <taxon>Thlaspi</taxon>
    </lineage>
</organism>
<evidence type="ECO:0000313" key="2">
    <source>
        <dbReference type="Proteomes" id="UP000836841"/>
    </source>
</evidence>